<evidence type="ECO:0008006" key="3">
    <source>
        <dbReference type="Google" id="ProtNLM"/>
    </source>
</evidence>
<dbReference type="EMBL" id="CM035437">
    <property type="protein sequence ID" value="KAH7286521.1"/>
    <property type="molecule type" value="Genomic_DNA"/>
</dbReference>
<protein>
    <recommendedName>
        <fullName evidence="3">COX assembly mitochondrial protein</fullName>
    </recommendedName>
</protein>
<comment type="caution">
    <text evidence="1">The sequence shown here is derived from an EMBL/GenBank/DDBJ whole genome shotgun (WGS) entry which is preliminary data.</text>
</comment>
<reference evidence="1" key="1">
    <citation type="submission" date="2021-08" db="EMBL/GenBank/DDBJ databases">
        <title>WGS assembly of Ceratopteris richardii.</title>
        <authorList>
            <person name="Marchant D.B."/>
            <person name="Chen G."/>
            <person name="Jenkins J."/>
            <person name="Shu S."/>
            <person name="Leebens-Mack J."/>
            <person name="Grimwood J."/>
            <person name="Schmutz J."/>
            <person name="Soltis P."/>
            <person name="Soltis D."/>
            <person name="Chen Z.-H."/>
        </authorList>
    </citation>
    <scope>NUCLEOTIDE SEQUENCE</scope>
    <source>
        <strain evidence="1">Whitten #5841</strain>
        <tissue evidence="1">Leaf</tissue>
    </source>
</reference>
<dbReference type="OrthoDB" id="771242at2759"/>
<dbReference type="OMA" id="AIPVECQ"/>
<sequence length="86" mass="9761">MDEQVPIECRRKVEALMQCEKRHPTDRFLCSYLSNAAALCFVSVICSSQLEDVQTYCSSKGTEAKRKLCKRAQDDLDACMIAHQKS</sequence>
<evidence type="ECO:0000313" key="2">
    <source>
        <dbReference type="Proteomes" id="UP000825935"/>
    </source>
</evidence>
<accession>A0A8T2QT35</accession>
<gene>
    <name evidence="1" type="ORF">KP509_32G010900</name>
</gene>
<organism evidence="1 2">
    <name type="scientific">Ceratopteris richardii</name>
    <name type="common">Triangle waterfern</name>
    <dbReference type="NCBI Taxonomy" id="49495"/>
    <lineage>
        <taxon>Eukaryota</taxon>
        <taxon>Viridiplantae</taxon>
        <taxon>Streptophyta</taxon>
        <taxon>Embryophyta</taxon>
        <taxon>Tracheophyta</taxon>
        <taxon>Polypodiopsida</taxon>
        <taxon>Polypodiidae</taxon>
        <taxon>Polypodiales</taxon>
        <taxon>Pteridineae</taxon>
        <taxon>Pteridaceae</taxon>
        <taxon>Parkerioideae</taxon>
        <taxon>Ceratopteris</taxon>
    </lineage>
</organism>
<evidence type="ECO:0000313" key="1">
    <source>
        <dbReference type="EMBL" id="KAH7286521.1"/>
    </source>
</evidence>
<proteinExistence type="predicted"/>
<name>A0A8T2QT35_CERRI</name>
<dbReference type="AlphaFoldDB" id="A0A8T2QT35"/>
<keyword evidence="2" id="KW-1185">Reference proteome</keyword>
<dbReference type="Proteomes" id="UP000825935">
    <property type="component" value="Chromosome 32"/>
</dbReference>